<dbReference type="NCBIfam" id="NF041635">
    <property type="entry name" value="STM3941_fam"/>
    <property type="match status" value="1"/>
</dbReference>
<accession>A0ABU1MBF5</accession>
<evidence type="ECO:0000313" key="3">
    <source>
        <dbReference type="Proteomes" id="UP001184614"/>
    </source>
</evidence>
<keyword evidence="1" id="KW-0812">Transmembrane</keyword>
<organism evidence="2 3">
    <name type="scientific">Brucella pseudogrignonensis</name>
    <dbReference type="NCBI Taxonomy" id="419475"/>
    <lineage>
        <taxon>Bacteria</taxon>
        <taxon>Pseudomonadati</taxon>
        <taxon>Pseudomonadota</taxon>
        <taxon>Alphaproteobacteria</taxon>
        <taxon>Hyphomicrobiales</taxon>
        <taxon>Brucellaceae</taxon>
        <taxon>Brucella/Ochrobactrum group</taxon>
        <taxon>Brucella</taxon>
    </lineage>
</organism>
<feature type="transmembrane region" description="Helical" evidence="1">
    <location>
        <begin position="49"/>
        <end position="69"/>
    </location>
</feature>
<feature type="transmembrane region" description="Helical" evidence="1">
    <location>
        <begin position="12"/>
        <end position="34"/>
    </location>
</feature>
<dbReference type="RefSeq" id="WP_310014096.1">
    <property type="nucleotide sequence ID" value="NZ_JAVDQT010000005.1"/>
</dbReference>
<comment type="caution">
    <text evidence="2">The sequence shown here is derived from an EMBL/GenBank/DDBJ whole genome shotgun (WGS) entry which is preliminary data.</text>
</comment>
<reference evidence="2 3" key="1">
    <citation type="submission" date="2023-07" db="EMBL/GenBank/DDBJ databases">
        <title>Sorghum-associated microbial communities from plants grown in Nebraska, USA.</title>
        <authorList>
            <person name="Schachtman D."/>
        </authorList>
    </citation>
    <scope>NUCLEOTIDE SEQUENCE [LARGE SCALE GENOMIC DNA]</scope>
    <source>
        <strain evidence="2 3">DS1730</strain>
    </source>
</reference>
<protein>
    <submittedName>
        <fullName evidence="2">Uncharacterized protein</fullName>
    </submittedName>
</protein>
<evidence type="ECO:0000313" key="2">
    <source>
        <dbReference type="EMBL" id="MDR6433365.1"/>
    </source>
</evidence>
<proteinExistence type="predicted"/>
<dbReference type="EMBL" id="JAVDQT010000005">
    <property type="protein sequence ID" value="MDR6433365.1"/>
    <property type="molecule type" value="Genomic_DNA"/>
</dbReference>
<keyword evidence="3" id="KW-1185">Reference proteome</keyword>
<keyword evidence="1" id="KW-1133">Transmembrane helix</keyword>
<dbReference type="InterPro" id="IPR048136">
    <property type="entry name" value="STM3941-like"/>
</dbReference>
<keyword evidence="1" id="KW-0472">Membrane</keyword>
<dbReference type="Proteomes" id="UP001184614">
    <property type="component" value="Unassembled WGS sequence"/>
</dbReference>
<sequence length="174" mass="19513">MSQQLVIYQKNTKLIIGGLVMAAMAVGMVVMLWIGPNPDSIFRFFRSPLMVYGLSCVGLLLSLWLLWFAMKSLSKPKPRVIISDDGLIVDGFTGRFAGRWSDFTGYTIKNKSIFIILHKDLDTYIASLPSGRSKQTAEALARRFGSPFIIETSILETEMSTVEKYLQNHLRSIG</sequence>
<name>A0ABU1MBF5_9HYPH</name>
<evidence type="ECO:0000256" key="1">
    <source>
        <dbReference type="SAM" id="Phobius"/>
    </source>
</evidence>
<gene>
    <name evidence="2" type="ORF">J2782_003111</name>
</gene>